<reference evidence="9" key="1">
    <citation type="journal article" date="2019" name="Int. J. Syst. Evol. Microbiol.">
        <title>The Global Catalogue of Microorganisms (GCM) 10K type strain sequencing project: providing services to taxonomists for standard genome sequencing and annotation.</title>
        <authorList>
            <consortium name="The Broad Institute Genomics Platform"/>
            <consortium name="The Broad Institute Genome Sequencing Center for Infectious Disease"/>
            <person name="Wu L."/>
            <person name="Ma J."/>
        </authorList>
    </citation>
    <scope>NUCLEOTIDE SEQUENCE [LARGE SCALE GENOMIC DNA]</scope>
    <source>
        <strain evidence="9">JCM 18715</strain>
    </source>
</reference>
<evidence type="ECO:0000256" key="3">
    <source>
        <dbReference type="ARBA" id="ARBA00023085"/>
    </source>
</evidence>
<dbReference type="PANTHER" id="PTHR31321:SF57">
    <property type="entry name" value="PECTINESTERASE 53-RELATED"/>
    <property type="match status" value="1"/>
</dbReference>
<evidence type="ECO:0000256" key="1">
    <source>
        <dbReference type="ARBA" id="ARBA00008891"/>
    </source>
</evidence>
<gene>
    <name evidence="8" type="ORF">GCM10025770_00080</name>
</gene>
<evidence type="ECO:0000256" key="6">
    <source>
        <dbReference type="SAM" id="MobiDB-lite"/>
    </source>
</evidence>
<dbReference type="Pfam" id="PF01095">
    <property type="entry name" value="Pectinesterase"/>
    <property type="match status" value="1"/>
</dbReference>
<comment type="caution">
    <text evidence="8">The sequence shown here is derived from an EMBL/GenBank/DDBJ whole genome shotgun (WGS) entry which is preliminary data.</text>
</comment>
<proteinExistence type="inferred from homology"/>
<dbReference type="InterPro" id="IPR012334">
    <property type="entry name" value="Pectin_lyas_fold"/>
</dbReference>
<accession>A0ABP9Q8E8</accession>
<dbReference type="GO" id="GO:0016787">
    <property type="term" value="F:hydrolase activity"/>
    <property type="evidence" value="ECO:0007669"/>
    <property type="project" value="UniProtKB-KW"/>
</dbReference>
<evidence type="ECO:0000313" key="8">
    <source>
        <dbReference type="EMBL" id="GAA5157203.1"/>
    </source>
</evidence>
<evidence type="ECO:0000313" key="9">
    <source>
        <dbReference type="Proteomes" id="UP001500547"/>
    </source>
</evidence>
<evidence type="ECO:0000256" key="2">
    <source>
        <dbReference type="ARBA" id="ARBA00022801"/>
    </source>
</evidence>
<dbReference type="PROSITE" id="PS00503">
    <property type="entry name" value="PECTINESTERASE_2"/>
    <property type="match status" value="1"/>
</dbReference>
<name>A0ABP9Q8E8_9RHOO</name>
<dbReference type="InterPro" id="IPR033131">
    <property type="entry name" value="Pectinesterase_Asp_AS"/>
</dbReference>
<dbReference type="Proteomes" id="UP001500547">
    <property type="component" value="Unassembled WGS sequence"/>
</dbReference>
<comment type="similarity">
    <text evidence="1">Belongs to the pectinesterase family.</text>
</comment>
<evidence type="ECO:0000256" key="5">
    <source>
        <dbReference type="RuleBase" id="RU000589"/>
    </source>
</evidence>
<evidence type="ECO:0000259" key="7">
    <source>
        <dbReference type="Pfam" id="PF01095"/>
    </source>
</evidence>
<keyword evidence="9" id="KW-1185">Reference proteome</keyword>
<feature type="active site" evidence="4">
    <location>
        <position position="207"/>
    </location>
</feature>
<feature type="region of interest" description="Disordered" evidence="6">
    <location>
        <begin position="305"/>
        <end position="329"/>
    </location>
</feature>
<evidence type="ECO:0000256" key="4">
    <source>
        <dbReference type="PROSITE-ProRule" id="PRU10040"/>
    </source>
</evidence>
<dbReference type="Gene3D" id="2.160.20.10">
    <property type="entry name" value="Single-stranded right-handed beta-helix, Pectin lyase-like"/>
    <property type="match status" value="1"/>
</dbReference>
<keyword evidence="3 5" id="KW-0063">Aspartyl esterase</keyword>
<organism evidence="8 9">
    <name type="scientific">Viridibacterium curvum</name>
    <dbReference type="NCBI Taxonomy" id="1101404"/>
    <lineage>
        <taxon>Bacteria</taxon>
        <taxon>Pseudomonadati</taxon>
        <taxon>Pseudomonadota</taxon>
        <taxon>Betaproteobacteria</taxon>
        <taxon>Rhodocyclales</taxon>
        <taxon>Rhodocyclaceae</taxon>
        <taxon>Viridibacterium</taxon>
    </lineage>
</organism>
<dbReference type="EC" id="3.1.1.11" evidence="5"/>
<dbReference type="PANTHER" id="PTHR31321">
    <property type="entry name" value="ACYL-COA THIOESTER HYDROLASE YBHC-RELATED"/>
    <property type="match status" value="1"/>
</dbReference>
<feature type="domain" description="Pectinesterase catalytic" evidence="7">
    <location>
        <begin position="122"/>
        <end position="328"/>
    </location>
</feature>
<dbReference type="InterPro" id="IPR011050">
    <property type="entry name" value="Pectin_lyase_fold/virulence"/>
</dbReference>
<dbReference type="EMBL" id="BAABLD010000001">
    <property type="protein sequence ID" value="GAA5157203.1"/>
    <property type="molecule type" value="Genomic_DNA"/>
</dbReference>
<comment type="pathway">
    <text evidence="5">Glycan metabolism; pectin degradation; 2-dehydro-3-deoxy-D-gluconate from pectin: step 1/5.</text>
</comment>
<dbReference type="SUPFAM" id="SSF51126">
    <property type="entry name" value="Pectin lyase-like"/>
    <property type="match status" value="1"/>
</dbReference>
<sequence length="329" mass="34232">MAAEYTVAKFLGSWTPAAISTPSSPNYTVGASATYKTVQSAINAAINAGGSTRKYILVNPGTYNEMIFVPSGTPITLYGTGDASAVKIQIATSALQTGSAYKSMVGTNFTTDGQSWVNSCASKSAIGTTCSAAFVIKNTGFEAKNLTITNSRVESGSGTDQAVAVYTTADQVHFDNVRMYGNQDTLWIDGAGKRFYSENCYVEGDVDFIFGAGTGVLDNCQINYTAARGKNGSTIGAPSTQASNYGILINGGSITGSNGASGVAFARQWPQSSLSSPIGKMIIRGANITLSVDTSRPWRDWDSSHPANYGSSSSPNLGEYLNTGSGAAK</sequence>
<dbReference type="InterPro" id="IPR000070">
    <property type="entry name" value="Pectinesterase_cat"/>
</dbReference>
<protein>
    <recommendedName>
        <fullName evidence="5">Pectinesterase</fullName>
        <ecNumber evidence="5">3.1.1.11</ecNumber>
    </recommendedName>
</protein>
<keyword evidence="2 5" id="KW-0378">Hydrolase</keyword>
<comment type="catalytic activity">
    <reaction evidence="5">
        <text>[(1-&gt;4)-alpha-D-galacturonosyl methyl ester](n) + n H2O = [(1-&gt;4)-alpha-D-galacturonosyl](n) + n methanol + n H(+)</text>
        <dbReference type="Rhea" id="RHEA:22380"/>
        <dbReference type="Rhea" id="RHEA-COMP:14570"/>
        <dbReference type="Rhea" id="RHEA-COMP:14573"/>
        <dbReference type="ChEBI" id="CHEBI:15377"/>
        <dbReference type="ChEBI" id="CHEBI:15378"/>
        <dbReference type="ChEBI" id="CHEBI:17790"/>
        <dbReference type="ChEBI" id="CHEBI:140522"/>
        <dbReference type="ChEBI" id="CHEBI:140523"/>
        <dbReference type="EC" id="3.1.1.11"/>
    </reaction>
</comment>